<evidence type="ECO:0000256" key="2">
    <source>
        <dbReference type="ARBA" id="ARBA00023033"/>
    </source>
</evidence>
<keyword evidence="6" id="KW-1185">Reference proteome</keyword>
<dbReference type="InterPro" id="IPR002938">
    <property type="entry name" value="FAD-bd"/>
</dbReference>
<protein>
    <recommendedName>
        <fullName evidence="4">FAD-binding domain-containing protein</fullName>
    </recommendedName>
</protein>
<dbReference type="Gene3D" id="3.50.50.60">
    <property type="entry name" value="FAD/NAD(P)-binding domain"/>
    <property type="match status" value="1"/>
</dbReference>
<keyword evidence="1" id="KW-0560">Oxidoreductase</keyword>
<evidence type="ECO:0000259" key="4">
    <source>
        <dbReference type="Pfam" id="PF01494"/>
    </source>
</evidence>
<dbReference type="GO" id="GO:0004497">
    <property type="term" value="F:monooxygenase activity"/>
    <property type="evidence" value="ECO:0007669"/>
    <property type="project" value="UniProtKB-KW"/>
</dbReference>
<dbReference type="Pfam" id="PF01494">
    <property type="entry name" value="FAD_binding_3"/>
    <property type="match status" value="2"/>
</dbReference>
<name>A0AA88QZ76_9ASTE</name>
<dbReference type="InterPro" id="IPR036188">
    <property type="entry name" value="FAD/NAD-bd_sf"/>
</dbReference>
<dbReference type="SUPFAM" id="SSF51905">
    <property type="entry name" value="FAD/NAD(P)-binding domain"/>
    <property type="match status" value="1"/>
</dbReference>
<evidence type="ECO:0000313" key="6">
    <source>
        <dbReference type="Proteomes" id="UP001187471"/>
    </source>
</evidence>
<feature type="domain" description="FAD-binding" evidence="4">
    <location>
        <begin position="14"/>
        <end position="90"/>
    </location>
</feature>
<keyword evidence="2" id="KW-0503">Monooxygenase</keyword>
<evidence type="ECO:0000256" key="3">
    <source>
        <dbReference type="ARBA" id="ARBA00024018"/>
    </source>
</evidence>
<evidence type="ECO:0000313" key="5">
    <source>
        <dbReference type="EMBL" id="KAK2974889.1"/>
    </source>
</evidence>
<dbReference type="EMBL" id="JAVXUO010002269">
    <property type="protein sequence ID" value="KAK2974889.1"/>
    <property type="molecule type" value="Genomic_DNA"/>
</dbReference>
<comment type="caution">
    <text evidence="5">The sequence shown here is derived from an EMBL/GenBank/DDBJ whole genome shotgun (WGS) entry which is preliminary data.</text>
</comment>
<gene>
    <name evidence="5" type="ORF">RJ640_020804</name>
</gene>
<dbReference type="AlphaFoldDB" id="A0AA88QZ76"/>
<feature type="domain" description="FAD-binding" evidence="4">
    <location>
        <begin position="130"/>
        <end position="312"/>
    </location>
</feature>
<evidence type="ECO:0000256" key="1">
    <source>
        <dbReference type="ARBA" id="ARBA00023002"/>
    </source>
</evidence>
<dbReference type="GO" id="GO:0071949">
    <property type="term" value="F:FAD binding"/>
    <property type="evidence" value="ECO:0007669"/>
    <property type="project" value="InterPro"/>
</dbReference>
<sequence length="398" mass="44133">MSSSLLKEEMKEEDIVIVGAGIAGLATSLGLHRLGLRSLVLESSDSSRSTGFALTLWTNAWRALDAVGIGDSLRQRSVQLRGGESEARCVERKDLLGTLMEALPRDTVRYSSKVVSIQESGRFKLVHLSDGTILKTKVLIGCDGINSSVANWLGLQKPVFAGRSAIRGLAEFPDGHGFEPKFSVYFGGGFRFGFIPCDAKGLYWFCTYTPSAFKYDEDMEKSPVKMKQFVLNNIGKLPQEVSDVVEKTELDSISCAQMKFRLPWNVLRGDIIRDNVCVAGDALHPMTPDLGQGGCSALEDSVILARCLAKALLTQPRAGPKEEEEEDEYRRIKRGLEEYGKDRRWRSFSLISTGYIVGLIQESAGKLMSFLRDRWLSKYTPNTMLRMADFDCGKLVIS</sequence>
<dbReference type="PANTHER" id="PTHR45934">
    <property type="entry name" value="FAD/NAD(P)-BINDING OXIDOREDUCTASE FAMILY PROTEIN"/>
    <property type="match status" value="1"/>
</dbReference>
<accession>A0AA88QZ76</accession>
<comment type="similarity">
    <text evidence="3">Belongs to the 3-hydroxybenzoate 6-hydroxylase family.</text>
</comment>
<organism evidence="5 6">
    <name type="scientific">Escallonia rubra</name>
    <dbReference type="NCBI Taxonomy" id="112253"/>
    <lineage>
        <taxon>Eukaryota</taxon>
        <taxon>Viridiplantae</taxon>
        <taxon>Streptophyta</taxon>
        <taxon>Embryophyta</taxon>
        <taxon>Tracheophyta</taxon>
        <taxon>Spermatophyta</taxon>
        <taxon>Magnoliopsida</taxon>
        <taxon>eudicotyledons</taxon>
        <taxon>Gunneridae</taxon>
        <taxon>Pentapetalae</taxon>
        <taxon>asterids</taxon>
        <taxon>campanulids</taxon>
        <taxon>Escalloniales</taxon>
        <taxon>Escalloniaceae</taxon>
        <taxon>Escallonia</taxon>
    </lineage>
</organism>
<dbReference type="Proteomes" id="UP001187471">
    <property type="component" value="Unassembled WGS sequence"/>
</dbReference>
<dbReference type="InterPro" id="IPR044560">
    <property type="entry name" value="MOase"/>
</dbReference>
<proteinExistence type="inferred from homology"/>
<dbReference type="PRINTS" id="PR00420">
    <property type="entry name" value="RNGMNOXGNASE"/>
</dbReference>
<reference evidence="5" key="1">
    <citation type="submission" date="2022-12" db="EMBL/GenBank/DDBJ databases">
        <title>Draft genome assemblies for two species of Escallonia (Escalloniales).</title>
        <authorList>
            <person name="Chanderbali A."/>
            <person name="Dervinis C."/>
            <person name="Anghel I."/>
            <person name="Soltis D."/>
            <person name="Soltis P."/>
            <person name="Zapata F."/>
        </authorList>
    </citation>
    <scope>NUCLEOTIDE SEQUENCE</scope>
    <source>
        <strain evidence="5">UCBG92.1500</strain>
        <tissue evidence="5">Leaf</tissue>
    </source>
</reference>
<dbReference type="PANTHER" id="PTHR45934:SF28">
    <property type="entry name" value="OS03G0153100 PROTEIN"/>
    <property type="match status" value="1"/>
</dbReference>